<gene>
    <name evidence="2" type="ORF">JCM21531_2914</name>
</gene>
<protein>
    <submittedName>
        <fullName evidence="2">Prophage ps3 protein 01</fullName>
    </submittedName>
</protein>
<proteinExistence type="predicted"/>
<evidence type="ECO:0000313" key="3">
    <source>
        <dbReference type="Proteomes" id="UP000019109"/>
    </source>
</evidence>
<evidence type="ECO:0000313" key="2">
    <source>
        <dbReference type="EMBL" id="GAE89395.1"/>
    </source>
</evidence>
<name>W4V7P1_9FIRM</name>
<feature type="domain" description="Antitoxin SocA-like Panacea" evidence="1">
    <location>
        <begin position="3"/>
        <end position="68"/>
    </location>
</feature>
<comment type="caution">
    <text evidence="2">The sequence shown here is derived from an EMBL/GenBank/DDBJ whole genome shotgun (WGS) entry which is preliminary data.</text>
</comment>
<dbReference type="InterPro" id="IPR025272">
    <property type="entry name" value="SocA_Panacea"/>
</dbReference>
<reference evidence="2" key="1">
    <citation type="journal article" date="2014" name="Genome Announc.">
        <title>Draft Genome Sequence of Clostridium straminisolvens Strain JCM 21531T, Isolated from a Cellulose-Degrading Bacterial Community.</title>
        <authorList>
            <person name="Yuki M."/>
            <person name="Oshima K."/>
            <person name="Suda W."/>
            <person name="Sakamoto M."/>
            <person name="Kitamura K."/>
            <person name="Iida T."/>
            <person name="Hattori M."/>
            <person name="Ohkuma M."/>
        </authorList>
    </citation>
    <scope>NUCLEOTIDE SEQUENCE [LARGE SCALE GENOMIC DNA]</scope>
    <source>
        <strain evidence="2">JCM 21531</strain>
    </source>
</reference>
<dbReference type="EMBL" id="BAVR01000036">
    <property type="protein sequence ID" value="GAE89395.1"/>
    <property type="molecule type" value="Genomic_DNA"/>
</dbReference>
<sequence>MRHVHGPVYRDVYNRYSSYRFDPIESVEAFDESVFTTAEKAILDSVIKNFCCYSGKTLEKFTHLEKPWRHTRDGLPVDAHSNRVIPKELIGKYFVAVKEKFNMLTPGDIEVYSKAIFEQIN</sequence>
<dbReference type="Proteomes" id="UP000019109">
    <property type="component" value="Unassembled WGS sequence"/>
</dbReference>
<keyword evidence="3" id="KW-1185">Reference proteome</keyword>
<dbReference type="STRING" id="1294263.JCM21531_2914"/>
<dbReference type="AlphaFoldDB" id="W4V7P1"/>
<evidence type="ECO:0000259" key="1">
    <source>
        <dbReference type="Pfam" id="PF13274"/>
    </source>
</evidence>
<organism evidence="2 3">
    <name type="scientific">Acetivibrio straminisolvens JCM 21531</name>
    <dbReference type="NCBI Taxonomy" id="1294263"/>
    <lineage>
        <taxon>Bacteria</taxon>
        <taxon>Bacillati</taxon>
        <taxon>Bacillota</taxon>
        <taxon>Clostridia</taxon>
        <taxon>Eubacteriales</taxon>
        <taxon>Oscillospiraceae</taxon>
        <taxon>Acetivibrio</taxon>
    </lineage>
</organism>
<accession>W4V7P1</accession>
<dbReference type="Pfam" id="PF13274">
    <property type="entry name" value="SocA_Panacea"/>
    <property type="match status" value="1"/>
</dbReference>